<feature type="domain" description="Phosphatase tensin-type" evidence="11">
    <location>
        <begin position="531"/>
        <end position="707"/>
    </location>
</feature>
<keyword evidence="6 9" id="KW-1133">Transmembrane helix</keyword>
<dbReference type="Gene3D" id="1.20.120.350">
    <property type="entry name" value="Voltage-gated potassium channels. Chain C"/>
    <property type="match status" value="1"/>
</dbReference>
<dbReference type="FunFam" id="2.60.40.1110:FF:000004">
    <property type="entry name" value="Voltage-sensor containing phosphatase"/>
    <property type="match status" value="1"/>
</dbReference>
<dbReference type="RefSeq" id="XP_044943936.1">
    <property type="nucleotide sequence ID" value="XM_045088001.1"/>
</dbReference>
<dbReference type="SMART" id="SM00404">
    <property type="entry name" value="PTPc_motif"/>
    <property type="match status" value="1"/>
</dbReference>
<evidence type="ECO:0000259" key="12">
    <source>
        <dbReference type="PROSITE" id="PS51182"/>
    </source>
</evidence>
<proteinExistence type="inferred from homology"/>
<dbReference type="Gene3D" id="3.90.190.10">
    <property type="entry name" value="Protein tyrosine phosphatase superfamily"/>
    <property type="match status" value="1"/>
</dbReference>
<keyword evidence="5" id="KW-0378">Hydrolase</keyword>
<protein>
    <submittedName>
        <fullName evidence="14">Phosphatidylinositol 3,4,5-trisphosphate 3-phosphatase TPTE2-like</fullName>
    </submittedName>
</protein>
<feature type="transmembrane region" description="Helical" evidence="9">
    <location>
        <begin position="462"/>
        <end position="482"/>
    </location>
</feature>
<feature type="domain" description="Tyrosine specific protein phosphatases" evidence="10">
    <location>
        <begin position="616"/>
        <end position="676"/>
    </location>
</feature>
<evidence type="ECO:0000256" key="2">
    <source>
        <dbReference type="ARBA" id="ARBA00004316"/>
    </source>
</evidence>
<keyword evidence="7 9" id="KW-0472">Membrane</keyword>
<dbReference type="GO" id="GO:0005829">
    <property type="term" value="C:cytosol"/>
    <property type="evidence" value="ECO:0007669"/>
    <property type="project" value="TreeGrafter"/>
</dbReference>
<dbReference type="Proteomes" id="UP000000715">
    <property type="component" value="Unplaced"/>
</dbReference>
<gene>
    <name evidence="14" type="primary">LOC123394245</name>
</gene>
<comment type="subcellular location">
    <subcellularLocation>
        <location evidence="2">Cell projection</location>
    </subcellularLocation>
    <subcellularLocation>
        <location evidence="1">Membrane</location>
        <topology evidence="1">Multi-pass membrane protein</topology>
    </subcellularLocation>
</comment>
<dbReference type="FunFam" id="3.90.190.10:FF:000053">
    <property type="entry name" value="Phosphatidylinositol 3,4,5-trisphosphate 3-phosphatase TPTE2"/>
    <property type="match status" value="1"/>
</dbReference>
<dbReference type="PROSITE" id="PS51182">
    <property type="entry name" value="C2_TENSIN"/>
    <property type="match status" value="1"/>
</dbReference>
<reference evidence="14" key="1">
    <citation type="submission" date="2025-08" db="UniProtKB">
        <authorList>
            <consortium name="RefSeq"/>
        </authorList>
    </citation>
    <scope>IDENTIFICATION</scope>
    <source>
        <tissue evidence="14">Brain</tissue>
    </source>
</reference>
<keyword evidence="13" id="KW-1185">Reference proteome</keyword>
<evidence type="ECO:0000259" key="10">
    <source>
        <dbReference type="PROSITE" id="PS50056"/>
    </source>
</evidence>
<dbReference type="PROSITE" id="PS50056">
    <property type="entry name" value="TYR_PHOSPHATASE_2"/>
    <property type="match status" value="1"/>
</dbReference>
<evidence type="ECO:0000256" key="7">
    <source>
        <dbReference type="ARBA" id="ARBA00023136"/>
    </source>
</evidence>
<dbReference type="PANTHER" id="PTHR12305">
    <property type="entry name" value="PHOSPHATASE WITH HOMOLOGY TO TENSIN"/>
    <property type="match status" value="1"/>
</dbReference>
<accession>A0A8U0SKP5</accession>
<evidence type="ECO:0000256" key="4">
    <source>
        <dbReference type="ARBA" id="ARBA00022692"/>
    </source>
</evidence>
<dbReference type="Pfam" id="PF10409">
    <property type="entry name" value="PTEN_C2"/>
    <property type="match status" value="1"/>
</dbReference>
<dbReference type="InterPro" id="IPR027359">
    <property type="entry name" value="Volt_channel_dom_sf"/>
</dbReference>
<dbReference type="GO" id="GO:0042995">
    <property type="term" value="C:cell projection"/>
    <property type="evidence" value="ECO:0007669"/>
    <property type="project" value="UniProtKB-SubCell"/>
</dbReference>
<sequence>MDSLVYRRKLCEVITSVTELKQDMDEEITSKFPGQSEWTASSTEELCEVITSVTELKQDMDEEITSKFPGQSEWTASSTEELCEVITSVTELKQDMDEEITSKFPGQSEWTASSTEELCEVITSVTELKQDMDEEITSKFPGQSEWTAPSTEGLCEVITSVTELKLDMDEEITSKFPGQSEWTASSTEGLCEVITSVTELKQDMDEEITSKFPGQSEWTAPSTEGLCEVITSVTELKLDMDEEITSKFPVERERTAPSTEELSEVITSVTELKLDMDEEITSKFPGQSEWTAPSTEGLSEVITSVTELKLDTDEEITSKFPGQSEWTAPSTEGLSEVITTTMSEFTSGTSDGISKEIIMERLSRFHDEDTEDSVFLNSNDSIISRILYSLVSSLTFRIFGIMLVFVDLSLIITDLIVANSTTYIPLEYHSISLAIALFFFLMDVLLRAYVEGIKYYFSDALNFLDAVIIVMTLLIDIIYMFFDFKSLQTTPRLTIFFRPLRLVILVRVFHLAHQKRHLEQLARRMVSGNKRRYRKDGFDLDLTYITERIIGMSFPSSGKESFYRNPIEEVVRFLDTKHREHYQIYNLCSERAYNPKYFHDRVQRIKIDDHNVPSLSEMVAFAKEVNEWMSQDDKNIVVIHCKGGKGRTGTMICAYLIASGIFTTAEESLFYFGERRTDKSTSSKFQGVETPSQSRYVGYFADVKNIYNMTLPPRKTVKIEKIVIHSIHGVGKGNGTDLKVQIVMQRQIIFFGSASKNCQILHDAETDSVTIHLSNCPPLYDDIKVQFFSSSDLPKYYDQCAFFFWFHTAFLQNKRYGSDIIQ</sequence>
<evidence type="ECO:0000256" key="8">
    <source>
        <dbReference type="ARBA" id="ARBA00023273"/>
    </source>
</evidence>
<dbReference type="CDD" id="cd14510">
    <property type="entry name" value="PTP_VSP_TPTE"/>
    <property type="match status" value="1"/>
</dbReference>
<dbReference type="AlphaFoldDB" id="A0A8U0SKP5"/>
<dbReference type="Pfam" id="PF22784">
    <property type="entry name" value="PTP-SAK"/>
    <property type="match status" value="1"/>
</dbReference>
<dbReference type="InterPro" id="IPR014020">
    <property type="entry name" value="Tensin_C2-dom"/>
</dbReference>
<dbReference type="SUPFAM" id="SSF49562">
    <property type="entry name" value="C2 domain (Calcium/lipid-binding domain, CaLB)"/>
    <property type="match status" value="1"/>
</dbReference>
<feature type="transmembrane region" description="Helical" evidence="9">
    <location>
        <begin position="394"/>
        <end position="418"/>
    </location>
</feature>
<dbReference type="InterPro" id="IPR016130">
    <property type="entry name" value="Tyr_Pase_AS"/>
</dbReference>
<feature type="domain" description="C2 tensin-type" evidence="12">
    <location>
        <begin position="714"/>
        <end position="822"/>
    </location>
</feature>
<evidence type="ECO:0000256" key="9">
    <source>
        <dbReference type="SAM" id="Phobius"/>
    </source>
</evidence>
<dbReference type="PANTHER" id="PTHR12305:SF60">
    <property type="entry name" value="PHOSPHATIDYLINOSITOL 3,4,5-TRISPHOSPHATE 3-PHOSPHATASE TPTE2-RELATED"/>
    <property type="match status" value="1"/>
</dbReference>
<dbReference type="InterPro" id="IPR035892">
    <property type="entry name" value="C2_domain_sf"/>
</dbReference>
<keyword evidence="8" id="KW-0966">Cell projection</keyword>
<feature type="transmembrane region" description="Helical" evidence="9">
    <location>
        <begin position="430"/>
        <end position="450"/>
    </location>
</feature>
<dbReference type="InterPro" id="IPR003595">
    <property type="entry name" value="Tyr_Pase_cat"/>
</dbReference>
<dbReference type="OrthoDB" id="16692at2759"/>
<dbReference type="PROSITE" id="PS51181">
    <property type="entry name" value="PPASE_TENSIN"/>
    <property type="match status" value="1"/>
</dbReference>
<evidence type="ECO:0000313" key="13">
    <source>
        <dbReference type="Proteomes" id="UP000000715"/>
    </source>
</evidence>
<dbReference type="InterPro" id="IPR000387">
    <property type="entry name" value="Tyr_Pase_dom"/>
</dbReference>
<dbReference type="InterPro" id="IPR029021">
    <property type="entry name" value="Prot-tyrosine_phosphatase-like"/>
</dbReference>
<dbReference type="InterPro" id="IPR045102">
    <property type="entry name" value="PTP_VSP_TPTE"/>
</dbReference>
<dbReference type="GeneID" id="123394245"/>
<dbReference type="SMART" id="SM01326">
    <property type="entry name" value="PTEN_C2"/>
    <property type="match status" value="1"/>
</dbReference>
<evidence type="ECO:0000256" key="5">
    <source>
        <dbReference type="ARBA" id="ARBA00022801"/>
    </source>
</evidence>
<dbReference type="SUPFAM" id="SSF52799">
    <property type="entry name" value="(Phosphotyrosine protein) phosphatases II"/>
    <property type="match status" value="1"/>
</dbReference>
<comment type="similarity">
    <text evidence="3">Belongs to the PTEN phosphatase protein family.</text>
</comment>
<dbReference type="GO" id="GO:0016314">
    <property type="term" value="F:phosphatidylinositol-3,4,5-trisphosphate 3-phosphatase activity"/>
    <property type="evidence" value="ECO:0007669"/>
    <property type="project" value="TreeGrafter"/>
</dbReference>
<keyword evidence="4 9" id="KW-0812">Transmembrane</keyword>
<dbReference type="InterPro" id="IPR029023">
    <property type="entry name" value="Tensin_phosphatase"/>
</dbReference>
<dbReference type="Gene3D" id="2.60.40.1110">
    <property type="match status" value="1"/>
</dbReference>
<organism evidence="13 14">
    <name type="scientific">Mustela putorius furo</name>
    <name type="common">European domestic ferret</name>
    <name type="synonym">Mustela furo</name>
    <dbReference type="NCBI Taxonomy" id="9669"/>
    <lineage>
        <taxon>Eukaryota</taxon>
        <taxon>Metazoa</taxon>
        <taxon>Chordata</taxon>
        <taxon>Craniata</taxon>
        <taxon>Vertebrata</taxon>
        <taxon>Euteleostomi</taxon>
        <taxon>Mammalia</taxon>
        <taxon>Eutheria</taxon>
        <taxon>Laurasiatheria</taxon>
        <taxon>Carnivora</taxon>
        <taxon>Caniformia</taxon>
        <taxon>Musteloidea</taxon>
        <taxon>Mustelidae</taxon>
        <taxon>Mustelinae</taxon>
        <taxon>Mustela</taxon>
    </lineage>
</organism>
<dbReference type="InterPro" id="IPR057023">
    <property type="entry name" value="PTP-SAK"/>
</dbReference>
<dbReference type="GO" id="GO:0016020">
    <property type="term" value="C:membrane"/>
    <property type="evidence" value="ECO:0007669"/>
    <property type="project" value="UniProtKB-SubCell"/>
</dbReference>
<evidence type="ECO:0000259" key="11">
    <source>
        <dbReference type="PROSITE" id="PS51181"/>
    </source>
</evidence>
<dbReference type="SUPFAM" id="SSF81324">
    <property type="entry name" value="Voltage-gated potassium channels"/>
    <property type="match status" value="1"/>
</dbReference>
<evidence type="ECO:0000256" key="6">
    <source>
        <dbReference type="ARBA" id="ARBA00022989"/>
    </source>
</evidence>
<dbReference type="PROSITE" id="PS00383">
    <property type="entry name" value="TYR_PHOSPHATASE_1"/>
    <property type="match status" value="1"/>
</dbReference>
<evidence type="ECO:0000256" key="1">
    <source>
        <dbReference type="ARBA" id="ARBA00004141"/>
    </source>
</evidence>
<dbReference type="InterPro" id="IPR051281">
    <property type="entry name" value="Dual-spec_lipid-protein_phosph"/>
</dbReference>
<evidence type="ECO:0000256" key="3">
    <source>
        <dbReference type="ARBA" id="ARBA00007881"/>
    </source>
</evidence>
<evidence type="ECO:0000313" key="14">
    <source>
        <dbReference type="RefSeq" id="XP_044943936.1"/>
    </source>
</evidence>
<name>A0A8U0SKP5_MUSPF</name>